<feature type="domain" description="tRNA-splicing endonuclease subunit Sen54 N-terminal" evidence="2">
    <location>
        <begin position="19"/>
        <end position="75"/>
    </location>
</feature>
<dbReference type="InterPro" id="IPR024336">
    <property type="entry name" value="tRNA_splic_suSen54_N"/>
</dbReference>
<organism evidence="3 4">
    <name type="scientific">Pristionchus fissidentatus</name>
    <dbReference type="NCBI Taxonomy" id="1538716"/>
    <lineage>
        <taxon>Eukaryota</taxon>
        <taxon>Metazoa</taxon>
        <taxon>Ecdysozoa</taxon>
        <taxon>Nematoda</taxon>
        <taxon>Chromadorea</taxon>
        <taxon>Rhabditida</taxon>
        <taxon>Rhabditina</taxon>
        <taxon>Diplogasteromorpha</taxon>
        <taxon>Diplogasteroidea</taxon>
        <taxon>Neodiplogasteridae</taxon>
        <taxon>Pristionchus</taxon>
    </lineage>
</organism>
<dbReference type="Pfam" id="PF12928">
    <property type="entry name" value="tRNA_int_end_N2"/>
    <property type="match status" value="1"/>
</dbReference>
<evidence type="ECO:0000313" key="3">
    <source>
        <dbReference type="EMBL" id="GMT26045.1"/>
    </source>
</evidence>
<dbReference type="Proteomes" id="UP001432322">
    <property type="component" value="Unassembled WGS sequence"/>
</dbReference>
<evidence type="ECO:0000256" key="1">
    <source>
        <dbReference type="SAM" id="MobiDB-lite"/>
    </source>
</evidence>
<feature type="non-terminal residue" evidence="3">
    <location>
        <position position="1"/>
    </location>
</feature>
<evidence type="ECO:0000259" key="2">
    <source>
        <dbReference type="Pfam" id="PF12928"/>
    </source>
</evidence>
<comment type="caution">
    <text evidence="3">The sequence shown here is derived from an EMBL/GenBank/DDBJ whole genome shotgun (WGS) entry which is preliminary data.</text>
</comment>
<dbReference type="EMBL" id="BTSY01000004">
    <property type="protein sequence ID" value="GMT26045.1"/>
    <property type="molecule type" value="Genomic_DNA"/>
</dbReference>
<gene>
    <name evidence="3" type="ORF">PFISCL1PPCAC_17342</name>
</gene>
<dbReference type="AlphaFoldDB" id="A0AAV5W2J6"/>
<feature type="region of interest" description="Disordered" evidence="1">
    <location>
        <begin position="192"/>
        <end position="213"/>
    </location>
</feature>
<sequence length="345" mass="38709">LMDESTEAVKSTVAKVDNRVRLKDSLTQITYHEDGQNSRFVVDRFKHNHQMSMGEPLPARGGHVLFPEEATYLVEIMQGLVRTTDGRQMTLEELFMVLGDFSVPQQVYSAYSACKRAGFVVVRPGILEQTPVSPATVSTPADTVRPQFRVLPRALLDAFPEKGKDTSRLRVARPDLFPEGCKFVKQSEASSAAAAAEEPKSGKKRKEPPSIRPRAWPSLAYASKNAADWREYAELRRTILGKSRYSSPLDRCHFLLYSGKGYTHSGRRSGKIRPVARVAVYDFYTGRQCSAYPPCREDSERRFNDDLTTVPLLKAYVTLPRVSFMQESGAPIDLASIKKRLSKSQ</sequence>
<accession>A0AAV5W2J6</accession>
<proteinExistence type="predicted"/>
<name>A0AAV5W2J6_9BILA</name>
<protein>
    <recommendedName>
        <fullName evidence="2">tRNA-splicing endonuclease subunit Sen54 N-terminal domain-containing protein</fullName>
    </recommendedName>
</protein>
<reference evidence="3" key="1">
    <citation type="submission" date="2023-10" db="EMBL/GenBank/DDBJ databases">
        <title>Genome assembly of Pristionchus species.</title>
        <authorList>
            <person name="Yoshida K."/>
            <person name="Sommer R.J."/>
        </authorList>
    </citation>
    <scope>NUCLEOTIDE SEQUENCE</scope>
    <source>
        <strain evidence="3">RS5133</strain>
    </source>
</reference>
<keyword evidence="4" id="KW-1185">Reference proteome</keyword>
<evidence type="ECO:0000313" key="4">
    <source>
        <dbReference type="Proteomes" id="UP001432322"/>
    </source>
</evidence>